<dbReference type="AlphaFoldDB" id="A0A401TQA1"/>
<evidence type="ECO:0000256" key="2">
    <source>
        <dbReference type="SAM" id="Phobius"/>
    </source>
</evidence>
<gene>
    <name evidence="3" type="ORF">chiPu_0028786</name>
</gene>
<organism evidence="3 4">
    <name type="scientific">Chiloscyllium punctatum</name>
    <name type="common">Brownbanded bambooshark</name>
    <name type="synonym">Hemiscyllium punctatum</name>
    <dbReference type="NCBI Taxonomy" id="137246"/>
    <lineage>
        <taxon>Eukaryota</taxon>
        <taxon>Metazoa</taxon>
        <taxon>Chordata</taxon>
        <taxon>Craniata</taxon>
        <taxon>Vertebrata</taxon>
        <taxon>Chondrichthyes</taxon>
        <taxon>Elasmobranchii</taxon>
        <taxon>Galeomorphii</taxon>
        <taxon>Galeoidea</taxon>
        <taxon>Orectolobiformes</taxon>
        <taxon>Hemiscylliidae</taxon>
        <taxon>Chiloscyllium</taxon>
    </lineage>
</organism>
<keyword evidence="2" id="KW-0812">Transmembrane</keyword>
<comment type="caution">
    <text evidence="3">The sequence shown here is derived from an EMBL/GenBank/DDBJ whole genome shotgun (WGS) entry which is preliminary data.</text>
</comment>
<proteinExistence type="predicted"/>
<protein>
    <submittedName>
        <fullName evidence="3">Uncharacterized protein</fullName>
    </submittedName>
</protein>
<keyword evidence="4" id="KW-1185">Reference proteome</keyword>
<keyword evidence="2" id="KW-0472">Membrane</keyword>
<feature type="region of interest" description="Disordered" evidence="1">
    <location>
        <begin position="89"/>
        <end position="112"/>
    </location>
</feature>
<sequence>MRVRCARVDPLMLTSPLLSLSLSLCPDSLLESAGTDGFPHRGENLLLLVIALLVLLLVTLSVLFAVSSYKMRRRMGVLSVLPNLPIRHPPPPPPTFPRIGDRADPTTPATRQPPVLQRHWHVCASVSSNQRCR</sequence>
<name>A0A401TQA1_CHIPU</name>
<keyword evidence="2" id="KW-1133">Transmembrane helix</keyword>
<dbReference type="EMBL" id="BEZZ01140110">
    <property type="protein sequence ID" value="GCC44824.1"/>
    <property type="molecule type" value="Genomic_DNA"/>
</dbReference>
<evidence type="ECO:0000256" key="1">
    <source>
        <dbReference type="SAM" id="MobiDB-lite"/>
    </source>
</evidence>
<evidence type="ECO:0000313" key="3">
    <source>
        <dbReference type="EMBL" id="GCC44824.1"/>
    </source>
</evidence>
<feature type="transmembrane region" description="Helical" evidence="2">
    <location>
        <begin position="48"/>
        <end position="66"/>
    </location>
</feature>
<evidence type="ECO:0000313" key="4">
    <source>
        <dbReference type="Proteomes" id="UP000287033"/>
    </source>
</evidence>
<accession>A0A401TQA1</accession>
<reference evidence="3 4" key="1">
    <citation type="journal article" date="2018" name="Nat. Ecol. Evol.">
        <title>Shark genomes provide insights into elasmobranch evolution and the origin of vertebrates.</title>
        <authorList>
            <person name="Hara Y"/>
            <person name="Yamaguchi K"/>
            <person name="Onimaru K"/>
            <person name="Kadota M"/>
            <person name="Koyanagi M"/>
            <person name="Keeley SD"/>
            <person name="Tatsumi K"/>
            <person name="Tanaka K"/>
            <person name="Motone F"/>
            <person name="Kageyama Y"/>
            <person name="Nozu R"/>
            <person name="Adachi N"/>
            <person name="Nishimura O"/>
            <person name="Nakagawa R"/>
            <person name="Tanegashima C"/>
            <person name="Kiyatake I"/>
            <person name="Matsumoto R"/>
            <person name="Murakumo K"/>
            <person name="Nishida K"/>
            <person name="Terakita A"/>
            <person name="Kuratani S"/>
            <person name="Sato K"/>
            <person name="Hyodo S Kuraku.S."/>
        </authorList>
    </citation>
    <scope>NUCLEOTIDE SEQUENCE [LARGE SCALE GENOMIC DNA]</scope>
</reference>
<dbReference type="Proteomes" id="UP000287033">
    <property type="component" value="Unassembled WGS sequence"/>
</dbReference>